<proteinExistence type="predicted"/>
<dbReference type="Proteomes" id="UP000284824">
    <property type="component" value="Unassembled WGS sequence"/>
</dbReference>
<dbReference type="EMBL" id="SAUN01000001">
    <property type="protein sequence ID" value="RVX40729.1"/>
    <property type="molecule type" value="Genomic_DNA"/>
</dbReference>
<reference evidence="2 3" key="1">
    <citation type="submission" date="2019-01" db="EMBL/GenBank/DDBJ databases">
        <title>Sequencing the genomes of 1000 actinobacteria strains.</title>
        <authorList>
            <person name="Klenk H.-P."/>
        </authorList>
    </citation>
    <scope>NUCLEOTIDE SEQUENCE [LARGE SCALE GENOMIC DNA]</scope>
    <source>
        <strain evidence="2 3">DSM 43925</strain>
    </source>
</reference>
<evidence type="ECO:0000313" key="2">
    <source>
        <dbReference type="EMBL" id="RVX40729.1"/>
    </source>
</evidence>
<name>A0A438M4I8_9ACTN</name>
<sequence length="345" mass="37940">MRWLLLPLLLLPLLATPAHAVALPGGKANYVVSLGSLKAGSRDNWVRLGTYQFSTDGTVRARTYLWWQRYPTAREGTGAVPDGSCSTTRMPVGQTLVRNCEVRTAGGFMSDPGETRTGTFSVSGDVLHITWNIGQAWSEQWNIVLRGDGKLARIDFRSNTLADYGYAYGSNAALTTRRAMPTVRAFSGTLRHDMITWTQDKIAPTSGGAFNLGAYRTCTLTTWCLTYLQPNSTSACQAGGGCPYTGGGSTINDSSLQNYIVQVSSRDRRDTHWHWCTCLTRNSDGTDREKCYSGNSHVKPMMQIVDDDGEFHGWVGVDAAFYPSSDIAEPRKSDMLSVLRVSDFR</sequence>
<dbReference type="RefSeq" id="WP_127933065.1">
    <property type="nucleotide sequence ID" value="NZ_SAUN01000001.1"/>
</dbReference>
<gene>
    <name evidence="2" type="ORF">EDD27_3150</name>
</gene>
<feature type="chain" id="PRO_5019284265" evidence="1">
    <location>
        <begin position="21"/>
        <end position="345"/>
    </location>
</feature>
<evidence type="ECO:0000313" key="3">
    <source>
        <dbReference type="Proteomes" id="UP000284824"/>
    </source>
</evidence>
<dbReference type="AlphaFoldDB" id="A0A438M4I8"/>
<accession>A0A438M4I8</accession>
<keyword evidence="1" id="KW-0732">Signal</keyword>
<keyword evidence="3" id="KW-1185">Reference proteome</keyword>
<feature type="signal peptide" evidence="1">
    <location>
        <begin position="1"/>
        <end position="20"/>
    </location>
</feature>
<protein>
    <submittedName>
        <fullName evidence="2">Uncharacterized protein</fullName>
    </submittedName>
</protein>
<organism evidence="2 3">
    <name type="scientific">Nonomuraea polychroma</name>
    <dbReference type="NCBI Taxonomy" id="46176"/>
    <lineage>
        <taxon>Bacteria</taxon>
        <taxon>Bacillati</taxon>
        <taxon>Actinomycetota</taxon>
        <taxon>Actinomycetes</taxon>
        <taxon>Streptosporangiales</taxon>
        <taxon>Streptosporangiaceae</taxon>
        <taxon>Nonomuraea</taxon>
    </lineage>
</organism>
<dbReference type="OrthoDB" id="3507435at2"/>
<comment type="caution">
    <text evidence="2">The sequence shown here is derived from an EMBL/GenBank/DDBJ whole genome shotgun (WGS) entry which is preliminary data.</text>
</comment>
<evidence type="ECO:0000256" key="1">
    <source>
        <dbReference type="SAM" id="SignalP"/>
    </source>
</evidence>